<dbReference type="AlphaFoldDB" id="A0A8J7JKN3"/>
<gene>
    <name evidence="2" type="ORF">JFN93_04825</name>
</gene>
<name>A0A8J7JKN3_9BACT</name>
<evidence type="ECO:0000256" key="1">
    <source>
        <dbReference type="SAM" id="MobiDB-lite"/>
    </source>
</evidence>
<evidence type="ECO:0000313" key="3">
    <source>
        <dbReference type="Proteomes" id="UP000636888"/>
    </source>
</evidence>
<comment type="caution">
    <text evidence="2">The sequence shown here is derived from an EMBL/GenBank/DDBJ whole genome shotgun (WGS) entry which is preliminary data.</text>
</comment>
<protein>
    <submittedName>
        <fullName evidence="2">Uncharacterized protein</fullName>
    </submittedName>
</protein>
<dbReference type="EMBL" id="JAEMHM010000003">
    <property type="protein sequence ID" value="MBJ6724025.1"/>
    <property type="molecule type" value="Genomic_DNA"/>
</dbReference>
<reference evidence="2" key="1">
    <citation type="submission" date="2020-12" db="EMBL/GenBank/DDBJ databases">
        <title>Geomonas sp. Red875, isolated from river sediment.</title>
        <authorList>
            <person name="Xu Z."/>
            <person name="Zhang Z."/>
            <person name="Masuda Y."/>
            <person name="Itoh H."/>
            <person name="Senoo K."/>
        </authorList>
    </citation>
    <scope>NUCLEOTIDE SEQUENCE</scope>
    <source>
        <strain evidence="2">Red875</strain>
    </source>
</reference>
<dbReference type="RefSeq" id="WP_199382863.1">
    <property type="nucleotide sequence ID" value="NZ_JAEMHM010000003.1"/>
</dbReference>
<proteinExistence type="predicted"/>
<organism evidence="2 3">
    <name type="scientific">Geomesophilobacter sediminis</name>
    <dbReference type="NCBI Taxonomy" id="2798584"/>
    <lineage>
        <taxon>Bacteria</taxon>
        <taxon>Pseudomonadati</taxon>
        <taxon>Thermodesulfobacteriota</taxon>
        <taxon>Desulfuromonadia</taxon>
        <taxon>Geobacterales</taxon>
        <taxon>Geobacteraceae</taxon>
        <taxon>Geomesophilobacter</taxon>
    </lineage>
</organism>
<keyword evidence="3" id="KW-1185">Reference proteome</keyword>
<sequence length="250" mass="28109">MTQNHLQAIEELVKKANGPVSLRIGEGELRENLIGCVPGRPEDGLENDGNPAELEVQLRLDQDGNGLSFCLSQQGQPRSADCPLSTLDESTLETLAQRLARLFDASRPGKGGAPRNIIKREGEPDAYDIAGAASRLRVTPEWLKSVIPCSTYSYDEIDGRKIIREYYWYVDLIENLFRFKNTKVMPEDLKYVADQCCFGDLDWAKDLIARLKSPNRPDQQKVQPAKAPQKQGRPFSRERSSSRHRAKKPA</sequence>
<feature type="compositionally biased region" description="Low complexity" evidence="1">
    <location>
        <begin position="220"/>
        <end position="231"/>
    </location>
</feature>
<evidence type="ECO:0000313" key="2">
    <source>
        <dbReference type="EMBL" id="MBJ6724025.1"/>
    </source>
</evidence>
<accession>A0A8J7JKN3</accession>
<feature type="region of interest" description="Disordered" evidence="1">
    <location>
        <begin position="213"/>
        <end position="250"/>
    </location>
</feature>
<dbReference type="Proteomes" id="UP000636888">
    <property type="component" value="Unassembled WGS sequence"/>
</dbReference>